<dbReference type="InterPro" id="IPR036322">
    <property type="entry name" value="WD40_repeat_dom_sf"/>
</dbReference>
<organism evidence="3 4">
    <name type="scientific">Coprinellus micaceus</name>
    <name type="common">Glistening ink-cap mushroom</name>
    <name type="synonym">Coprinus micaceus</name>
    <dbReference type="NCBI Taxonomy" id="71717"/>
    <lineage>
        <taxon>Eukaryota</taxon>
        <taxon>Fungi</taxon>
        <taxon>Dikarya</taxon>
        <taxon>Basidiomycota</taxon>
        <taxon>Agaricomycotina</taxon>
        <taxon>Agaricomycetes</taxon>
        <taxon>Agaricomycetidae</taxon>
        <taxon>Agaricales</taxon>
        <taxon>Agaricineae</taxon>
        <taxon>Psathyrellaceae</taxon>
        <taxon>Coprinellus</taxon>
    </lineage>
</organism>
<dbReference type="Gene3D" id="2.130.10.10">
    <property type="entry name" value="YVTN repeat-like/Quinoprotein amine dehydrogenase"/>
    <property type="match status" value="2"/>
</dbReference>
<dbReference type="PANTHER" id="PTHR13950">
    <property type="entry name" value="RABCONNECTIN-RELATED"/>
    <property type="match status" value="1"/>
</dbReference>
<feature type="compositionally biased region" description="Polar residues" evidence="1">
    <location>
        <begin position="1261"/>
        <end position="1270"/>
    </location>
</feature>
<keyword evidence="4" id="KW-1185">Reference proteome</keyword>
<evidence type="ECO:0000259" key="2">
    <source>
        <dbReference type="Pfam" id="PF12234"/>
    </source>
</evidence>
<proteinExistence type="predicted"/>
<name>A0A4Y7TYD3_COPMI</name>
<dbReference type="EMBL" id="QPFP01000002">
    <property type="protein sequence ID" value="TEB38994.1"/>
    <property type="molecule type" value="Genomic_DNA"/>
</dbReference>
<dbReference type="Proteomes" id="UP000298030">
    <property type="component" value="Unassembled WGS sequence"/>
</dbReference>
<dbReference type="PANTHER" id="PTHR13950:SF9">
    <property type="entry name" value="RABCONNECTIN-3A"/>
    <property type="match status" value="1"/>
</dbReference>
<dbReference type="STRING" id="71717.A0A4Y7TYD3"/>
<feature type="domain" description="RAVE complex protein Rav1 C-terminal" evidence="2">
    <location>
        <begin position="562"/>
        <end position="1207"/>
    </location>
</feature>
<gene>
    <name evidence="3" type="ORF">FA13DRAFT_1751501</name>
</gene>
<dbReference type="InterPro" id="IPR022033">
    <property type="entry name" value="Rav1p_C"/>
</dbReference>
<reference evidence="3 4" key="1">
    <citation type="journal article" date="2019" name="Nat. Ecol. Evol.">
        <title>Megaphylogeny resolves global patterns of mushroom evolution.</title>
        <authorList>
            <person name="Varga T."/>
            <person name="Krizsan K."/>
            <person name="Foldi C."/>
            <person name="Dima B."/>
            <person name="Sanchez-Garcia M."/>
            <person name="Sanchez-Ramirez S."/>
            <person name="Szollosi G.J."/>
            <person name="Szarkandi J.G."/>
            <person name="Papp V."/>
            <person name="Albert L."/>
            <person name="Andreopoulos W."/>
            <person name="Angelini C."/>
            <person name="Antonin V."/>
            <person name="Barry K.W."/>
            <person name="Bougher N.L."/>
            <person name="Buchanan P."/>
            <person name="Buyck B."/>
            <person name="Bense V."/>
            <person name="Catcheside P."/>
            <person name="Chovatia M."/>
            <person name="Cooper J."/>
            <person name="Damon W."/>
            <person name="Desjardin D."/>
            <person name="Finy P."/>
            <person name="Geml J."/>
            <person name="Haridas S."/>
            <person name="Hughes K."/>
            <person name="Justo A."/>
            <person name="Karasinski D."/>
            <person name="Kautmanova I."/>
            <person name="Kiss B."/>
            <person name="Kocsube S."/>
            <person name="Kotiranta H."/>
            <person name="LaButti K.M."/>
            <person name="Lechner B.E."/>
            <person name="Liimatainen K."/>
            <person name="Lipzen A."/>
            <person name="Lukacs Z."/>
            <person name="Mihaltcheva S."/>
            <person name="Morgado L.N."/>
            <person name="Niskanen T."/>
            <person name="Noordeloos M.E."/>
            <person name="Ohm R.A."/>
            <person name="Ortiz-Santana B."/>
            <person name="Ovrebo C."/>
            <person name="Racz N."/>
            <person name="Riley R."/>
            <person name="Savchenko A."/>
            <person name="Shiryaev A."/>
            <person name="Soop K."/>
            <person name="Spirin V."/>
            <person name="Szebenyi C."/>
            <person name="Tomsovsky M."/>
            <person name="Tulloss R.E."/>
            <person name="Uehling J."/>
            <person name="Grigoriev I.V."/>
            <person name="Vagvolgyi C."/>
            <person name="Papp T."/>
            <person name="Martin F.M."/>
            <person name="Miettinen O."/>
            <person name="Hibbett D.S."/>
            <person name="Nagy L.G."/>
        </authorList>
    </citation>
    <scope>NUCLEOTIDE SEQUENCE [LARGE SCALE GENOMIC DNA]</scope>
    <source>
        <strain evidence="3 4">FP101781</strain>
    </source>
</reference>
<evidence type="ECO:0000313" key="3">
    <source>
        <dbReference type="EMBL" id="TEB38994.1"/>
    </source>
</evidence>
<dbReference type="GO" id="GO:0007035">
    <property type="term" value="P:vacuolar acidification"/>
    <property type="evidence" value="ECO:0007669"/>
    <property type="project" value="TreeGrafter"/>
</dbReference>
<dbReference type="InterPro" id="IPR052208">
    <property type="entry name" value="DmX-like/RAVE_component"/>
</dbReference>
<sequence>MLSLQQTCTGYPAEGLQFIRLPKETLLLYPSADSVLVRNAQTLALRRVLAFWEAFPGMVKSRGSISSISVDSGMRLIVAAMGTRIVAWALSDVQEGAWRVHSTLVLPEAHTVTALDNKAGMLAVGSERGFSVYTLVLENDLPTWSLKWSAPVKSIVHANFAPSLMYIATVSKHDTALRLFSTTSGRQTQLLPHPRPVVKIAWRRPQASSRYDLILYSVTLDSVLRIFIPILDSPEYLQLHASLDLFSALPFHVALTHAESHSSIFWLDRQTVGVVLDHILGESREAENRRIKEIKDEGWDLFLRVLGDGSIVVTAVANIDRRPPTLLRQFTLQQSQPSVFSHTPSYLYLIPHPNPNSLTLVTSTPLMTFELSPLAFFDAKSHGLKLVAAFPERQPDDECEILRLVRTPEGKGVGVIRTDLTGDAWKITKRGTELGRTGSWTNGEFMVVLSQGHQYATFLHDTGVLTLHSDPPRTLELPRLENLFTMPSPSGCEFIIAVTTDYVVIQIKCTEGPDADLTITSQQPLPLPDTPRFIQPVDPMAWGNKRDWAEHDVLLSVSNEGELAFWAPETEAEKNGQAWRCTGTVRTEKRGFKKAKCSSMKKTALVVGHDAYDELTIWDSTESEFARGLEYWKEDDDRILDLDWSSTPDMQSILAVGYSRHVNVLCQQRMTYFDDGPGWSTVHRIDISGFTPYTIADSVWMADGSFLVGAGQQLYLFGDSSKREGKHEERLFEQVARMNGPLEDYNPQMLLQCLLWGKSELVKEIIVNLAADIERHEDEGQINQWTTVPVDRYLRKDAGSRSLAVKKQYRNLFSDFGSNGLANDDYSTDEAGFSRPLVERLIKYLETHELPHLTSNEQAHLIVLIQTTLEIDEQRRALDDNGLRYLISMRSFYILNERASSVGTLPTAKSRRERLRYRDMIWAFHSESQDLLLNASAAACGGKMTWSDAKALGIPLWATNNESLKQQFEAIARNEYMAGDVRDPTECSLFYFALGKHKLVHGLWRQAAWHKEQAPMLKFLSNNFNDARWRTAALKNAFALLSKQRYEYAAAFFLLGGSLKDAVNVCLKQMDDFQLAIAIARVVEGSNEGPVLTEILSGTVIPAAFEAGNRYLGSWAFWVLHRRDLAVRILLAPLQDIASVFNVMVEEIKEPHYDDPTLALLFSQLRMKTLQAAKGTSEISGRSEFKFILQIAKVFCRMGCHALALDLVRSWSFARPSTVVHSPPVSPLNGAINFTLAPPLFPLEPATNRRSSIMIDMDLTSFPSTESGTPSRPPQKSGLEKVKEEGDLIARKAGLGSLMKSAKQDVQVPEFDMNAFF</sequence>
<dbReference type="InterPro" id="IPR015943">
    <property type="entry name" value="WD40/YVTN_repeat-like_dom_sf"/>
</dbReference>
<evidence type="ECO:0000256" key="1">
    <source>
        <dbReference type="SAM" id="MobiDB-lite"/>
    </source>
</evidence>
<dbReference type="Pfam" id="PF12234">
    <property type="entry name" value="Rav1p_C"/>
    <property type="match status" value="1"/>
</dbReference>
<dbReference type="SUPFAM" id="SSF50978">
    <property type="entry name" value="WD40 repeat-like"/>
    <property type="match status" value="1"/>
</dbReference>
<dbReference type="GO" id="GO:0043291">
    <property type="term" value="C:RAVE complex"/>
    <property type="evidence" value="ECO:0007669"/>
    <property type="project" value="TreeGrafter"/>
</dbReference>
<comment type="caution">
    <text evidence="3">The sequence shown here is derived from an EMBL/GenBank/DDBJ whole genome shotgun (WGS) entry which is preliminary data.</text>
</comment>
<accession>A0A4Y7TYD3</accession>
<feature type="region of interest" description="Disordered" evidence="1">
    <location>
        <begin position="1261"/>
        <end position="1281"/>
    </location>
</feature>
<dbReference type="OrthoDB" id="342131at2759"/>
<evidence type="ECO:0000313" key="4">
    <source>
        <dbReference type="Proteomes" id="UP000298030"/>
    </source>
</evidence>
<protein>
    <submittedName>
        <fullName evidence="3">WD repeat-containing protein</fullName>
    </submittedName>
</protein>